<gene>
    <name evidence="1" type="ORF">ASPWEDRAFT_506323</name>
</gene>
<dbReference type="AlphaFoldDB" id="A0A1L9RK69"/>
<dbReference type="EMBL" id="KV878212">
    <property type="protein sequence ID" value="OJJ35336.1"/>
    <property type="molecule type" value="Genomic_DNA"/>
</dbReference>
<accession>A0A1L9RK69</accession>
<keyword evidence="2" id="KW-1185">Reference proteome</keyword>
<protein>
    <submittedName>
        <fullName evidence="1">Uncharacterized protein</fullName>
    </submittedName>
</protein>
<organism evidence="1 2">
    <name type="scientific">Aspergillus wentii DTO 134E9</name>
    <dbReference type="NCBI Taxonomy" id="1073089"/>
    <lineage>
        <taxon>Eukaryota</taxon>
        <taxon>Fungi</taxon>
        <taxon>Dikarya</taxon>
        <taxon>Ascomycota</taxon>
        <taxon>Pezizomycotina</taxon>
        <taxon>Eurotiomycetes</taxon>
        <taxon>Eurotiomycetidae</taxon>
        <taxon>Eurotiales</taxon>
        <taxon>Aspergillaceae</taxon>
        <taxon>Aspergillus</taxon>
        <taxon>Aspergillus subgen. Cremei</taxon>
    </lineage>
</organism>
<reference evidence="2" key="1">
    <citation type="journal article" date="2017" name="Genome Biol.">
        <title>Comparative genomics reveals high biological diversity and specific adaptations in the industrially and medically important fungal genus Aspergillus.</title>
        <authorList>
            <person name="de Vries R.P."/>
            <person name="Riley R."/>
            <person name="Wiebenga A."/>
            <person name="Aguilar-Osorio G."/>
            <person name="Amillis S."/>
            <person name="Uchima C.A."/>
            <person name="Anderluh G."/>
            <person name="Asadollahi M."/>
            <person name="Askin M."/>
            <person name="Barry K."/>
            <person name="Battaglia E."/>
            <person name="Bayram O."/>
            <person name="Benocci T."/>
            <person name="Braus-Stromeyer S.A."/>
            <person name="Caldana C."/>
            <person name="Canovas D."/>
            <person name="Cerqueira G.C."/>
            <person name="Chen F."/>
            <person name="Chen W."/>
            <person name="Choi C."/>
            <person name="Clum A."/>
            <person name="Dos Santos R.A."/>
            <person name="Damasio A.R."/>
            <person name="Diallinas G."/>
            <person name="Emri T."/>
            <person name="Fekete E."/>
            <person name="Flipphi M."/>
            <person name="Freyberg S."/>
            <person name="Gallo A."/>
            <person name="Gournas C."/>
            <person name="Habgood R."/>
            <person name="Hainaut M."/>
            <person name="Harispe M.L."/>
            <person name="Henrissat B."/>
            <person name="Hilden K.S."/>
            <person name="Hope R."/>
            <person name="Hossain A."/>
            <person name="Karabika E."/>
            <person name="Karaffa L."/>
            <person name="Karanyi Z."/>
            <person name="Krasevec N."/>
            <person name="Kuo A."/>
            <person name="Kusch H."/>
            <person name="LaButti K."/>
            <person name="Lagendijk E.L."/>
            <person name="Lapidus A."/>
            <person name="Levasseur A."/>
            <person name="Lindquist E."/>
            <person name="Lipzen A."/>
            <person name="Logrieco A.F."/>
            <person name="MacCabe A."/>
            <person name="Maekelae M.R."/>
            <person name="Malavazi I."/>
            <person name="Melin P."/>
            <person name="Meyer V."/>
            <person name="Mielnichuk N."/>
            <person name="Miskei M."/>
            <person name="Molnar A.P."/>
            <person name="Mule G."/>
            <person name="Ngan C.Y."/>
            <person name="Orejas M."/>
            <person name="Orosz E."/>
            <person name="Ouedraogo J.P."/>
            <person name="Overkamp K.M."/>
            <person name="Park H.-S."/>
            <person name="Perrone G."/>
            <person name="Piumi F."/>
            <person name="Punt P.J."/>
            <person name="Ram A.F."/>
            <person name="Ramon A."/>
            <person name="Rauscher S."/>
            <person name="Record E."/>
            <person name="Riano-Pachon D.M."/>
            <person name="Robert V."/>
            <person name="Roehrig J."/>
            <person name="Ruller R."/>
            <person name="Salamov A."/>
            <person name="Salih N.S."/>
            <person name="Samson R.A."/>
            <person name="Sandor E."/>
            <person name="Sanguinetti M."/>
            <person name="Schuetze T."/>
            <person name="Sepcic K."/>
            <person name="Shelest E."/>
            <person name="Sherlock G."/>
            <person name="Sophianopoulou V."/>
            <person name="Squina F.M."/>
            <person name="Sun H."/>
            <person name="Susca A."/>
            <person name="Todd R.B."/>
            <person name="Tsang A."/>
            <person name="Unkles S.E."/>
            <person name="van de Wiele N."/>
            <person name="van Rossen-Uffink D."/>
            <person name="Oliveira J.V."/>
            <person name="Vesth T.C."/>
            <person name="Visser J."/>
            <person name="Yu J.-H."/>
            <person name="Zhou M."/>
            <person name="Andersen M.R."/>
            <person name="Archer D.B."/>
            <person name="Baker S.E."/>
            <person name="Benoit I."/>
            <person name="Brakhage A.A."/>
            <person name="Braus G.H."/>
            <person name="Fischer R."/>
            <person name="Frisvad J.C."/>
            <person name="Goldman G.H."/>
            <person name="Houbraken J."/>
            <person name="Oakley B."/>
            <person name="Pocsi I."/>
            <person name="Scazzocchio C."/>
            <person name="Seiboth B."/>
            <person name="vanKuyk P.A."/>
            <person name="Wortman J."/>
            <person name="Dyer P.S."/>
            <person name="Grigoriev I.V."/>
        </authorList>
    </citation>
    <scope>NUCLEOTIDE SEQUENCE [LARGE SCALE GENOMIC DNA]</scope>
    <source>
        <strain evidence="2">DTO 134E9</strain>
    </source>
</reference>
<name>A0A1L9RK69_ASPWE</name>
<dbReference type="VEuPathDB" id="FungiDB:ASPWEDRAFT_506323"/>
<dbReference type="RefSeq" id="XP_040689012.1">
    <property type="nucleotide sequence ID" value="XM_040837469.1"/>
</dbReference>
<evidence type="ECO:0000313" key="2">
    <source>
        <dbReference type="Proteomes" id="UP000184383"/>
    </source>
</evidence>
<proteinExistence type="predicted"/>
<evidence type="ECO:0000313" key="1">
    <source>
        <dbReference type="EMBL" id="OJJ35336.1"/>
    </source>
</evidence>
<sequence length="88" mass="10179">MRCLYQDNNSCIFKGAVLRQYQPLSMLFPWEAPCSRDRSSFRIFCLPPNAFNHRSSMMCSLTGLLTVFLFCHLRNSSHITCFDAVTHP</sequence>
<dbReference type="GeneID" id="63753317"/>
<dbReference type="Proteomes" id="UP000184383">
    <property type="component" value="Unassembled WGS sequence"/>
</dbReference>